<gene>
    <name evidence="4" type="primary">macB</name>
    <name evidence="4" type="ORF">KIMC2_05420</name>
</gene>
<dbReference type="AlphaFoldDB" id="A0AAU9D8I4"/>
<dbReference type="Gene3D" id="3.40.50.300">
    <property type="entry name" value="P-loop containing nucleotide triphosphate hydrolases"/>
    <property type="match status" value="1"/>
</dbReference>
<keyword evidence="1" id="KW-0547">Nucleotide-binding</keyword>
<dbReference type="PANTHER" id="PTHR42798">
    <property type="entry name" value="LIPOPROTEIN-RELEASING SYSTEM ATP-BINDING PROTEIN LOLD"/>
    <property type="match status" value="1"/>
</dbReference>
<protein>
    <submittedName>
        <fullName evidence="4">Bacteriocin ABC transporter ATP-binding protein</fullName>
    </submittedName>
</protein>
<evidence type="ECO:0000313" key="5">
    <source>
        <dbReference type="Proteomes" id="UP001321804"/>
    </source>
</evidence>
<dbReference type="Pfam" id="PF00005">
    <property type="entry name" value="ABC_tran"/>
    <property type="match status" value="1"/>
</dbReference>
<dbReference type="InterPro" id="IPR017871">
    <property type="entry name" value="ABC_transporter-like_CS"/>
</dbReference>
<accession>A0AAU9D8I4</accession>
<dbReference type="Proteomes" id="UP001321804">
    <property type="component" value="Chromosome"/>
</dbReference>
<feature type="domain" description="ABC transporter" evidence="3">
    <location>
        <begin position="6"/>
        <end position="213"/>
    </location>
</feature>
<dbReference type="PANTHER" id="PTHR42798:SF2">
    <property type="entry name" value="ABC TRANSPORTER ATP-BINDING PROTEIN MG467-RELATED"/>
    <property type="match status" value="1"/>
</dbReference>
<dbReference type="InterPro" id="IPR003439">
    <property type="entry name" value="ABC_transporter-like_ATP-bd"/>
</dbReference>
<dbReference type="SUPFAM" id="SSF52540">
    <property type="entry name" value="P-loop containing nucleoside triphosphate hydrolases"/>
    <property type="match status" value="1"/>
</dbReference>
<dbReference type="KEGG" id="xak:KIMC2_05420"/>
<dbReference type="PROSITE" id="PS50893">
    <property type="entry name" value="ABC_TRANSPORTER_2"/>
    <property type="match status" value="1"/>
</dbReference>
<proteinExistence type="predicted"/>
<evidence type="ECO:0000313" key="4">
    <source>
        <dbReference type="EMBL" id="BDR55980.1"/>
    </source>
</evidence>
<name>A0AAU9D8I4_9LACO</name>
<evidence type="ECO:0000256" key="1">
    <source>
        <dbReference type="ARBA" id="ARBA00022741"/>
    </source>
</evidence>
<evidence type="ECO:0000259" key="3">
    <source>
        <dbReference type="PROSITE" id="PS50893"/>
    </source>
</evidence>
<dbReference type="RefSeq" id="WP_317697787.1">
    <property type="nucleotide sequence ID" value="NZ_AP026801.1"/>
</dbReference>
<dbReference type="EMBL" id="AP026801">
    <property type="protein sequence ID" value="BDR55980.1"/>
    <property type="molecule type" value="Genomic_DNA"/>
</dbReference>
<reference evidence="4 5" key="1">
    <citation type="journal article" date="2023" name="Microbiol. Spectr.">
        <title>Symbiosis of Carpenter Bees with Uncharacterized Lactic Acid Bacteria Showing NAD Auxotrophy.</title>
        <authorList>
            <person name="Kawasaki S."/>
            <person name="Ozawa K."/>
            <person name="Mori T."/>
            <person name="Yamamoto A."/>
            <person name="Ito M."/>
            <person name="Ohkuma M."/>
            <person name="Sakamoto M."/>
            <person name="Matsutani M."/>
        </authorList>
    </citation>
    <scope>NUCLEOTIDE SEQUENCE [LARGE SCALE GENOMIC DNA]</scope>
    <source>
        <strain evidence="4 5">KimC2</strain>
    </source>
</reference>
<dbReference type="SMART" id="SM00382">
    <property type="entry name" value="AAA"/>
    <property type="match status" value="1"/>
</dbReference>
<keyword evidence="5" id="KW-1185">Reference proteome</keyword>
<dbReference type="PROSITE" id="PS00211">
    <property type="entry name" value="ABC_TRANSPORTER_1"/>
    <property type="match status" value="1"/>
</dbReference>
<dbReference type="InterPro" id="IPR027417">
    <property type="entry name" value="P-loop_NTPase"/>
</dbReference>
<evidence type="ECO:0000256" key="2">
    <source>
        <dbReference type="ARBA" id="ARBA00022840"/>
    </source>
</evidence>
<dbReference type="InterPro" id="IPR003593">
    <property type="entry name" value="AAA+_ATPase"/>
</dbReference>
<keyword evidence="2 4" id="KW-0067">ATP-binding</keyword>
<organism evidence="4 5">
    <name type="scientific">Xylocopilactobacillus apis</name>
    <dbReference type="NCBI Taxonomy" id="2932183"/>
    <lineage>
        <taxon>Bacteria</taxon>
        <taxon>Bacillati</taxon>
        <taxon>Bacillota</taxon>
        <taxon>Bacilli</taxon>
        <taxon>Lactobacillales</taxon>
        <taxon>Lactobacillaceae</taxon>
        <taxon>Xylocopilactobacillus</taxon>
    </lineage>
</organism>
<dbReference type="GO" id="GO:0005524">
    <property type="term" value="F:ATP binding"/>
    <property type="evidence" value="ECO:0007669"/>
    <property type="project" value="UniProtKB-KW"/>
</dbReference>
<sequence>MNNRIVVMSEMTKKIKKRLIFSLESLEVNRGDFVTIKGASGSGKTTFLNVIGMNDHLSSGRYEFEGVNVENISPKDKLKIKRNKISFVFQDFGLIEEENINFNLEVALRYTKFNKKEKTDLKMKALEQVKLNKNLKTSVSALSGGEKQRVALARVILKPSIMILADEPTGSLDSKNKDIVTEILMQQAANGKAVIVVTHDETLAAKGNKTLIL</sequence>
<dbReference type="GO" id="GO:0016887">
    <property type="term" value="F:ATP hydrolysis activity"/>
    <property type="evidence" value="ECO:0007669"/>
    <property type="project" value="InterPro"/>
</dbReference>